<accession>I9DQK0</accession>
<dbReference type="UniPathway" id="UPA00232"/>
<dbReference type="Pfam" id="PF02036">
    <property type="entry name" value="SCP2"/>
    <property type="match status" value="1"/>
</dbReference>
<dbReference type="GO" id="GO:0005737">
    <property type="term" value="C:cytoplasm"/>
    <property type="evidence" value="ECO:0007669"/>
    <property type="project" value="UniProtKB-SubCell"/>
</dbReference>
<dbReference type="PATRIC" id="fig|1195246.3.peg.2303"/>
<evidence type="ECO:0000313" key="3">
    <source>
        <dbReference type="EMBL" id="EIW88295.1"/>
    </source>
</evidence>
<dbReference type="PANTHER" id="PTHR38693:SF1">
    <property type="entry name" value="UBIQUINONE BIOSYNTHESIS ACCESSORY FACTOR UBIJ"/>
    <property type="match status" value="1"/>
</dbReference>
<dbReference type="HAMAP" id="MF_02215">
    <property type="entry name" value="UbiJ"/>
    <property type="match status" value="1"/>
</dbReference>
<dbReference type="eggNOG" id="COG3165">
    <property type="taxonomic scope" value="Bacteria"/>
</dbReference>
<dbReference type="STRING" id="1195246.AGRI_11612"/>
<comment type="pathway">
    <text evidence="1">Cofactor biosynthesis; ubiquinone biosynthesis.</text>
</comment>
<dbReference type="GO" id="GO:0006744">
    <property type="term" value="P:ubiquinone biosynthetic process"/>
    <property type="evidence" value="ECO:0007669"/>
    <property type="project" value="UniProtKB-UniRule"/>
</dbReference>
<comment type="similarity">
    <text evidence="1">Belongs to the UbiJ family.</text>
</comment>
<evidence type="ECO:0000259" key="2">
    <source>
        <dbReference type="Pfam" id="PF02036"/>
    </source>
</evidence>
<dbReference type="RefSeq" id="WP_008985144.1">
    <property type="nucleotide sequence ID" value="NZ_AKKU01000021.1"/>
</dbReference>
<comment type="function">
    <text evidence="1">Required for ubiquinone (coenzyme Q) biosynthesis. Binds hydrophobic ubiquinone biosynthetic intermediates via its SCP2 domain and is essential for the stability of the Ubi complex. May constitute a docking platform where Ubi enzymes assemble and access their SCP2-bound polyprenyl substrates.</text>
</comment>
<dbReference type="InterPro" id="IPR036527">
    <property type="entry name" value="SCP2_sterol-bd_dom_sf"/>
</dbReference>
<keyword evidence="1" id="KW-0831">Ubiquinone biosynthesis</keyword>
<gene>
    <name evidence="1" type="primary">ubiJ</name>
    <name evidence="3" type="ORF">AGRI_11612</name>
</gene>
<evidence type="ECO:0000256" key="1">
    <source>
        <dbReference type="HAMAP-Rule" id="MF_02215"/>
    </source>
</evidence>
<dbReference type="PANTHER" id="PTHR38693">
    <property type="entry name" value="UBIQUINONE BIOSYNTHESIS PROTEIN UBIJ"/>
    <property type="match status" value="1"/>
</dbReference>
<proteinExistence type="inferred from homology"/>
<dbReference type="SUPFAM" id="SSF55718">
    <property type="entry name" value="SCP-like"/>
    <property type="match status" value="1"/>
</dbReference>
<dbReference type="AlphaFoldDB" id="I9DQK0"/>
<evidence type="ECO:0000313" key="4">
    <source>
        <dbReference type="Proteomes" id="UP000035062"/>
    </source>
</evidence>
<keyword evidence="1" id="KW-0963">Cytoplasm</keyword>
<dbReference type="Proteomes" id="UP000035062">
    <property type="component" value="Unassembled WGS sequence"/>
</dbReference>
<reference evidence="3 4" key="1">
    <citation type="journal article" date="2012" name="J. Bacteriol.">
        <title>Genome Sequence of Pectin-Degrading Alishewanella agri, Isolated from Landfill Soil.</title>
        <authorList>
            <person name="Kim J."/>
            <person name="Jung J."/>
            <person name="Sung J.S."/>
            <person name="Chun J."/>
            <person name="Park W."/>
        </authorList>
    </citation>
    <scope>NUCLEOTIDE SEQUENCE [LARGE SCALE GENOMIC DNA]</scope>
    <source>
        <strain evidence="3 4">BL06</strain>
    </source>
</reference>
<dbReference type="InterPro" id="IPR003033">
    <property type="entry name" value="SCP2_sterol-bd_dom"/>
</dbReference>
<feature type="domain" description="SCP2" evidence="2">
    <location>
        <begin position="20"/>
        <end position="113"/>
    </location>
</feature>
<keyword evidence="4" id="KW-1185">Reference proteome</keyword>
<name>I9DQK0_9ALTE</name>
<comment type="subcellular location">
    <subcellularLocation>
        <location evidence="1">Cytoplasm</location>
    </subcellularLocation>
</comment>
<dbReference type="InterPro" id="IPR038989">
    <property type="entry name" value="UbiJ"/>
</dbReference>
<comment type="caution">
    <text evidence="3">The sequence shown here is derived from an EMBL/GenBank/DDBJ whole genome shotgun (WGS) entry which is preliminary data.</text>
</comment>
<dbReference type="EMBL" id="AKKU01000021">
    <property type="protein sequence ID" value="EIW88295.1"/>
    <property type="molecule type" value="Genomic_DNA"/>
</dbReference>
<sequence length="205" mass="23025">MLPLLPQLVCALAEQLSRKAIALDPACQPKLRQLQGTQLGFALKELKLTLVISAGTDSLLFNQHDEAVDCRISTDLASLRLLGDPSQLTRLIKSDALQIEGDLQLAQQYANFLQQLNPDWQGALAGYVGDAATHKLVRLLQQLQSYCSLKWQQLQQSQMELVQDELKLTPVRAEYELFSQDLSKLTGRVELLRRQLQQVQESECV</sequence>
<protein>
    <recommendedName>
        <fullName evidence="1">Ubiquinone biosynthesis accessory factor UbiJ</fullName>
    </recommendedName>
</protein>
<organism evidence="3 4">
    <name type="scientific">Alishewanella agri BL06</name>
    <dbReference type="NCBI Taxonomy" id="1195246"/>
    <lineage>
        <taxon>Bacteria</taxon>
        <taxon>Pseudomonadati</taxon>
        <taxon>Pseudomonadota</taxon>
        <taxon>Gammaproteobacteria</taxon>
        <taxon>Alteromonadales</taxon>
        <taxon>Alteromonadaceae</taxon>
        <taxon>Alishewanella</taxon>
    </lineage>
</organism>